<evidence type="ECO:0000313" key="6">
    <source>
        <dbReference type="Proteomes" id="UP000029448"/>
    </source>
</evidence>
<comment type="catalytic activity">
    <reaction evidence="1">
        <text>Hydrolyzes the link between N-acetylmuramoyl residues and L-amino acid residues in certain cell-wall glycopeptides.</text>
        <dbReference type="EC" id="3.5.1.28"/>
    </reaction>
</comment>
<evidence type="ECO:0000256" key="2">
    <source>
        <dbReference type="ARBA" id="ARBA00011901"/>
    </source>
</evidence>
<dbReference type="CDD" id="cd02696">
    <property type="entry name" value="MurNAc-LAA"/>
    <property type="match status" value="1"/>
</dbReference>
<dbReference type="AlphaFoldDB" id="A0A094ZEB4"/>
<proteinExistence type="predicted"/>
<dbReference type="PATRIC" id="fig|104102.7.peg.3287"/>
<keyword evidence="6" id="KW-1185">Reference proteome</keyword>
<sequence>MVWTLSFFSIVAIFRVREIMPPEHQPLQPFFMPTFHTVEGAPAPVRASDRAMASGLKGQAGEAAGPCAAEGGLCQVASGVSPGSSAEGDVAGLEPKEQSSVFPYHAKAGFSAGSLLLPTRRGLIRGGAGLVMLGAAGSVAQAAAHGGSSAAKHTLSAPAIVGKAKPALPLVMLDPGHGGKDPGAIGFSGTYEKHVAEAAAAELQRQLVGTGRYRVAMTRTSDRFIPLDGRVELAQQHGASLFISMHADALHNASVRGASVYTHSHGASDSQTAALAQTENSADRFGGPLVQGASPEVQQILASLVTEEARRGSAHMASAVVSSFQTRIALLPHPHRHAAFAVLKSAQIPSVLVEMGFMSNRLDEAALRQAGHRAMVAGAMCNAVNRYFASAGVGLG</sequence>
<dbReference type="GO" id="GO:0009253">
    <property type="term" value="P:peptidoglycan catabolic process"/>
    <property type="evidence" value="ECO:0007669"/>
    <property type="project" value="InterPro"/>
</dbReference>
<dbReference type="SUPFAM" id="SSF53187">
    <property type="entry name" value="Zn-dependent exopeptidases"/>
    <property type="match status" value="1"/>
</dbReference>
<dbReference type="PANTHER" id="PTHR30404:SF0">
    <property type="entry name" value="N-ACETYLMURAMOYL-L-ALANINE AMIDASE AMIC"/>
    <property type="match status" value="1"/>
</dbReference>
<dbReference type="PANTHER" id="PTHR30404">
    <property type="entry name" value="N-ACETYLMURAMOYL-L-ALANINE AMIDASE"/>
    <property type="match status" value="1"/>
</dbReference>
<dbReference type="InterPro" id="IPR002508">
    <property type="entry name" value="MurNAc-LAA_cat"/>
</dbReference>
<name>A0A094ZEB4_9PROT</name>
<dbReference type="GO" id="GO:0030288">
    <property type="term" value="C:outer membrane-bounded periplasmic space"/>
    <property type="evidence" value="ECO:0007669"/>
    <property type="project" value="TreeGrafter"/>
</dbReference>
<gene>
    <name evidence="5" type="ORF">AtDm6_3331</name>
</gene>
<organism evidence="5 6">
    <name type="scientific">Acetobacter tropicalis</name>
    <dbReference type="NCBI Taxonomy" id="104102"/>
    <lineage>
        <taxon>Bacteria</taxon>
        <taxon>Pseudomonadati</taxon>
        <taxon>Pseudomonadota</taxon>
        <taxon>Alphaproteobacteria</taxon>
        <taxon>Acetobacterales</taxon>
        <taxon>Acetobacteraceae</taxon>
        <taxon>Acetobacter</taxon>
    </lineage>
</organism>
<reference evidence="5 6" key="1">
    <citation type="submission" date="2014-06" db="EMBL/GenBank/DDBJ databases">
        <title>Functional and comparative genomic analyses of the Drosophila gut microbiota identify candidate symbiosis factors.</title>
        <authorList>
            <person name="Newell P.D."/>
            <person name="Chaston J.M."/>
            <person name="Douglas A.E."/>
        </authorList>
    </citation>
    <scope>NUCLEOTIDE SEQUENCE [LARGE SCALE GENOMIC DNA]</scope>
    <source>
        <strain evidence="5 6">DmCS_006</strain>
    </source>
</reference>
<evidence type="ECO:0000313" key="5">
    <source>
        <dbReference type="EMBL" id="KGB20966.1"/>
    </source>
</evidence>
<dbReference type="InterPro" id="IPR050695">
    <property type="entry name" value="N-acetylmuramoyl_amidase_3"/>
</dbReference>
<dbReference type="EMBL" id="JOKM01000106">
    <property type="protein sequence ID" value="KGB20966.1"/>
    <property type="molecule type" value="Genomic_DNA"/>
</dbReference>
<keyword evidence="3 5" id="KW-0378">Hydrolase</keyword>
<dbReference type="GO" id="GO:0008745">
    <property type="term" value="F:N-acetylmuramoyl-L-alanine amidase activity"/>
    <property type="evidence" value="ECO:0007669"/>
    <property type="project" value="UniProtKB-EC"/>
</dbReference>
<protein>
    <recommendedName>
        <fullName evidence="2">N-acetylmuramoyl-L-alanine amidase</fullName>
        <ecNumber evidence="2">3.5.1.28</ecNumber>
    </recommendedName>
</protein>
<evidence type="ECO:0000256" key="3">
    <source>
        <dbReference type="ARBA" id="ARBA00022801"/>
    </source>
</evidence>
<evidence type="ECO:0000259" key="4">
    <source>
        <dbReference type="SMART" id="SM00646"/>
    </source>
</evidence>
<accession>A0A094ZEB4</accession>
<dbReference type="Pfam" id="PF01520">
    <property type="entry name" value="Amidase_3"/>
    <property type="match status" value="1"/>
</dbReference>
<evidence type="ECO:0000256" key="1">
    <source>
        <dbReference type="ARBA" id="ARBA00001561"/>
    </source>
</evidence>
<dbReference type="SMART" id="SM00646">
    <property type="entry name" value="Ami_3"/>
    <property type="match status" value="1"/>
</dbReference>
<dbReference type="Gene3D" id="3.40.630.40">
    <property type="entry name" value="Zn-dependent exopeptidases"/>
    <property type="match status" value="1"/>
</dbReference>
<dbReference type="STRING" id="104102.AtDm6_3331"/>
<comment type="caution">
    <text evidence="5">The sequence shown here is derived from an EMBL/GenBank/DDBJ whole genome shotgun (WGS) entry which is preliminary data.</text>
</comment>
<dbReference type="EC" id="3.5.1.28" evidence="2"/>
<feature type="domain" description="MurNAc-LAA" evidence="4">
    <location>
        <begin position="231"/>
        <end position="385"/>
    </location>
</feature>
<dbReference type="Proteomes" id="UP000029448">
    <property type="component" value="Unassembled WGS sequence"/>
</dbReference>